<feature type="region of interest" description="Disordered" evidence="1">
    <location>
        <begin position="217"/>
        <end position="236"/>
    </location>
</feature>
<evidence type="ECO:0000313" key="3">
    <source>
        <dbReference type="Proteomes" id="UP001415857"/>
    </source>
</evidence>
<organism evidence="2 3">
    <name type="scientific">Liquidambar formosana</name>
    <name type="common">Formosan gum</name>
    <dbReference type="NCBI Taxonomy" id="63359"/>
    <lineage>
        <taxon>Eukaryota</taxon>
        <taxon>Viridiplantae</taxon>
        <taxon>Streptophyta</taxon>
        <taxon>Embryophyta</taxon>
        <taxon>Tracheophyta</taxon>
        <taxon>Spermatophyta</taxon>
        <taxon>Magnoliopsida</taxon>
        <taxon>eudicotyledons</taxon>
        <taxon>Gunneridae</taxon>
        <taxon>Pentapetalae</taxon>
        <taxon>Saxifragales</taxon>
        <taxon>Altingiaceae</taxon>
        <taxon>Liquidambar</taxon>
    </lineage>
</organism>
<dbReference type="Proteomes" id="UP001415857">
    <property type="component" value="Unassembled WGS sequence"/>
</dbReference>
<dbReference type="EMBL" id="JBBPBK010000007">
    <property type="protein sequence ID" value="KAK9282337.1"/>
    <property type="molecule type" value="Genomic_DNA"/>
</dbReference>
<name>A0AAP0WXI5_LIQFO</name>
<protein>
    <submittedName>
        <fullName evidence="2">Uncharacterized protein</fullName>
    </submittedName>
</protein>
<evidence type="ECO:0000313" key="2">
    <source>
        <dbReference type="EMBL" id="KAK9282337.1"/>
    </source>
</evidence>
<proteinExistence type="predicted"/>
<sequence>MGMSEFNNYDPKNPFKTLPQELVPMPFKPMNIAGGMLSSSSGTLFGGPRNISSSSSSLQLSSNGSSGFSYLQDSKSGSSQISGSAHMSATALLQKAAQMGATASNGINSPMMQKSYVTSMAGSDQISGMRPSSYGTMQQLNNSYDHFQSQPDHQSNFVGINGEGFANQLFDTGTGSSPMNDMGMFNSIFMGGDQNNGMIKGLEHEDGTSPNLIQGKTAMERTPTGPSRFGRSSGGNHMETVDFLGIGGSRQANLHELQQHHHHHQQQQQRLGFEANSQQRLQVINPFQQHLSHGESAMENPYGKFE</sequence>
<gene>
    <name evidence="2" type="ORF">L1049_005251</name>
</gene>
<dbReference type="AlphaFoldDB" id="A0AAP0WXI5"/>
<comment type="caution">
    <text evidence="2">The sequence shown here is derived from an EMBL/GenBank/DDBJ whole genome shotgun (WGS) entry which is preliminary data.</text>
</comment>
<keyword evidence="3" id="KW-1185">Reference proteome</keyword>
<reference evidence="2 3" key="1">
    <citation type="journal article" date="2024" name="Plant J.">
        <title>Genome sequences and population genomics reveal climatic adaptation and genomic divergence between two closely related sweetgum species.</title>
        <authorList>
            <person name="Xu W.Q."/>
            <person name="Ren C.Q."/>
            <person name="Zhang X.Y."/>
            <person name="Comes H.P."/>
            <person name="Liu X.H."/>
            <person name="Li Y.G."/>
            <person name="Kettle C.J."/>
            <person name="Jalonen R."/>
            <person name="Gaisberger H."/>
            <person name="Ma Y.Z."/>
            <person name="Qiu Y.X."/>
        </authorList>
    </citation>
    <scope>NUCLEOTIDE SEQUENCE [LARGE SCALE GENOMIC DNA]</scope>
    <source>
        <strain evidence="2">Hangzhou</strain>
    </source>
</reference>
<evidence type="ECO:0000256" key="1">
    <source>
        <dbReference type="SAM" id="MobiDB-lite"/>
    </source>
</evidence>
<accession>A0AAP0WXI5</accession>